<proteinExistence type="predicted"/>
<protein>
    <submittedName>
        <fullName evidence="1">Uncharacterized protein</fullName>
    </submittedName>
</protein>
<name>A0A9D4IUV7_DREPO</name>
<reference evidence="1" key="1">
    <citation type="journal article" date="2019" name="bioRxiv">
        <title>The Genome of the Zebra Mussel, Dreissena polymorpha: A Resource for Invasive Species Research.</title>
        <authorList>
            <person name="McCartney M.A."/>
            <person name="Auch B."/>
            <person name="Kono T."/>
            <person name="Mallez S."/>
            <person name="Zhang Y."/>
            <person name="Obille A."/>
            <person name="Becker A."/>
            <person name="Abrahante J.E."/>
            <person name="Garbe J."/>
            <person name="Badalamenti J.P."/>
            <person name="Herman A."/>
            <person name="Mangelson H."/>
            <person name="Liachko I."/>
            <person name="Sullivan S."/>
            <person name="Sone E.D."/>
            <person name="Koren S."/>
            <person name="Silverstein K.A.T."/>
            <person name="Beckman K.B."/>
            <person name="Gohl D.M."/>
        </authorList>
    </citation>
    <scope>NUCLEOTIDE SEQUENCE</scope>
    <source>
        <strain evidence="1">Duluth1</strain>
        <tissue evidence="1">Whole animal</tissue>
    </source>
</reference>
<dbReference type="EMBL" id="JAIWYP010000008">
    <property type="protein sequence ID" value="KAH3789081.1"/>
    <property type="molecule type" value="Genomic_DNA"/>
</dbReference>
<comment type="caution">
    <text evidence="1">The sequence shown here is derived from an EMBL/GenBank/DDBJ whole genome shotgun (WGS) entry which is preliminary data.</text>
</comment>
<sequence length="56" mass="6374">MMGMRKYETRGCLGKWLLLKSPKSTLAAIHSSDAMLTDEDVDADVKFDMTFDKYVI</sequence>
<dbReference type="AlphaFoldDB" id="A0A9D4IUV7"/>
<organism evidence="1 2">
    <name type="scientific">Dreissena polymorpha</name>
    <name type="common">Zebra mussel</name>
    <name type="synonym">Mytilus polymorpha</name>
    <dbReference type="NCBI Taxonomy" id="45954"/>
    <lineage>
        <taxon>Eukaryota</taxon>
        <taxon>Metazoa</taxon>
        <taxon>Spiralia</taxon>
        <taxon>Lophotrochozoa</taxon>
        <taxon>Mollusca</taxon>
        <taxon>Bivalvia</taxon>
        <taxon>Autobranchia</taxon>
        <taxon>Heteroconchia</taxon>
        <taxon>Euheterodonta</taxon>
        <taxon>Imparidentia</taxon>
        <taxon>Neoheterodontei</taxon>
        <taxon>Myida</taxon>
        <taxon>Dreissenoidea</taxon>
        <taxon>Dreissenidae</taxon>
        <taxon>Dreissena</taxon>
    </lineage>
</organism>
<dbReference type="Proteomes" id="UP000828390">
    <property type="component" value="Unassembled WGS sequence"/>
</dbReference>
<accession>A0A9D4IUV7</accession>
<reference evidence="1" key="2">
    <citation type="submission" date="2020-11" db="EMBL/GenBank/DDBJ databases">
        <authorList>
            <person name="McCartney M.A."/>
            <person name="Auch B."/>
            <person name="Kono T."/>
            <person name="Mallez S."/>
            <person name="Becker A."/>
            <person name="Gohl D.M."/>
            <person name="Silverstein K.A.T."/>
            <person name="Koren S."/>
            <person name="Bechman K.B."/>
            <person name="Herman A."/>
            <person name="Abrahante J.E."/>
            <person name="Garbe J."/>
        </authorList>
    </citation>
    <scope>NUCLEOTIDE SEQUENCE</scope>
    <source>
        <strain evidence="1">Duluth1</strain>
        <tissue evidence="1">Whole animal</tissue>
    </source>
</reference>
<gene>
    <name evidence="1" type="ORF">DPMN_167250</name>
</gene>
<keyword evidence="2" id="KW-1185">Reference proteome</keyword>
<evidence type="ECO:0000313" key="1">
    <source>
        <dbReference type="EMBL" id="KAH3789081.1"/>
    </source>
</evidence>
<evidence type="ECO:0000313" key="2">
    <source>
        <dbReference type="Proteomes" id="UP000828390"/>
    </source>
</evidence>